<dbReference type="PANTHER" id="PTHR13528">
    <property type="entry name" value="39S RIBOSOMAL PROTEIN L28, MITOCHONDRIAL"/>
    <property type="match status" value="1"/>
</dbReference>
<dbReference type="STRING" id="135651.G0N4N3"/>
<dbReference type="Proteomes" id="UP000008068">
    <property type="component" value="Unassembled WGS sequence"/>
</dbReference>
<dbReference type="eggNOG" id="KOG3279">
    <property type="taxonomic scope" value="Eukaryota"/>
</dbReference>
<dbReference type="InParanoid" id="G0N4N3"/>
<dbReference type="FunCoup" id="G0N4N3">
    <property type="interactions" value="2042"/>
</dbReference>
<evidence type="ECO:0000313" key="7">
    <source>
        <dbReference type="EMBL" id="EGT52701.1"/>
    </source>
</evidence>
<dbReference type="OMA" id="NDPERHN"/>
<dbReference type="InterPro" id="IPR026569">
    <property type="entry name" value="Ribosomal_bL28"/>
</dbReference>
<dbReference type="PANTHER" id="PTHR13528:SF2">
    <property type="entry name" value="LARGE RIBOSOMAL SUBUNIT PROTEIN BL28M"/>
    <property type="match status" value="1"/>
</dbReference>
<dbReference type="OrthoDB" id="361870at2759"/>
<accession>G0N4N3</accession>
<comment type="similarity">
    <text evidence="1">Belongs to the bacterial ribosomal protein bL28 family.</text>
</comment>
<sequence>MSSLAKNLKNLTPNLRQAIVTWDKAERIRRNEEIFQNSESVVHRLPNHYKKRYWEMILSDKTPVHYRPPTSQKAYDSFRNTEVELENNPIIGIKTPESDQGLWGGERVVKGWIESAPYTKKKILPRNWVPKLFFPALKNVVLYSEILNKYMKVTVTERAMRLIDEHFGLDYYILESQEIDLDSKFANSLKREMLLILSSGTYYEEDDEKKAYIKEKYAKFVIPEEEAEWIGLELNEAARKQQDNEESIAPVPLKYRLEQSLVERLRDGTDDVSQELENSDGPVRTESKFGDKMFGRYLNPIGEKLRSATN</sequence>
<evidence type="ECO:0000256" key="5">
    <source>
        <dbReference type="ARBA" id="ARBA00035538"/>
    </source>
</evidence>
<evidence type="ECO:0000313" key="8">
    <source>
        <dbReference type="Proteomes" id="UP000008068"/>
    </source>
</evidence>
<dbReference type="EMBL" id="GL379838">
    <property type="protein sequence ID" value="EGT52701.1"/>
    <property type="molecule type" value="Genomic_DNA"/>
</dbReference>
<dbReference type="GO" id="GO:0003735">
    <property type="term" value="F:structural constituent of ribosome"/>
    <property type="evidence" value="ECO:0007669"/>
    <property type="project" value="InterPro"/>
</dbReference>
<feature type="region of interest" description="Disordered" evidence="6">
    <location>
        <begin position="267"/>
        <end position="288"/>
    </location>
</feature>
<protein>
    <recommendedName>
        <fullName evidence="4">Large ribosomal subunit protein bL28m</fullName>
    </recommendedName>
    <alternativeName>
        <fullName evidence="5">39S ribosomal protein L28, mitochondrial</fullName>
    </alternativeName>
</protein>
<organism evidence="8">
    <name type="scientific">Caenorhabditis brenneri</name>
    <name type="common">Nematode worm</name>
    <dbReference type="NCBI Taxonomy" id="135651"/>
    <lineage>
        <taxon>Eukaryota</taxon>
        <taxon>Metazoa</taxon>
        <taxon>Ecdysozoa</taxon>
        <taxon>Nematoda</taxon>
        <taxon>Chromadorea</taxon>
        <taxon>Rhabditida</taxon>
        <taxon>Rhabditina</taxon>
        <taxon>Rhabditomorpha</taxon>
        <taxon>Rhabditoidea</taxon>
        <taxon>Rhabditidae</taxon>
        <taxon>Peloderinae</taxon>
        <taxon>Caenorhabditis</taxon>
    </lineage>
</organism>
<keyword evidence="2" id="KW-0689">Ribosomal protein</keyword>
<dbReference type="GO" id="GO:0005762">
    <property type="term" value="C:mitochondrial large ribosomal subunit"/>
    <property type="evidence" value="ECO:0007669"/>
    <property type="project" value="TreeGrafter"/>
</dbReference>
<evidence type="ECO:0000256" key="2">
    <source>
        <dbReference type="ARBA" id="ARBA00022980"/>
    </source>
</evidence>
<dbReference type="AlphaFoldDB" id="G0N4N3"/>
<reference evidence="8" key="1">
    <citation type="submission" date="2011-07" db="EMBL/GenBank/DDBJ databases">
        <authorList>
            <consortium name="Caenorhabditis brenneri Sequencing and Analysis Consortium"/>
            <person name="Wilson R.K."/>
        </authorList>
    </citation>
    <scope>NUCLEOTIDE SEQUENCE [LARGE SCALE GENOMIC DNA]</scope>
    <source>
        <strain evidence="8">PB2801</strain>
    </source>
</reference>
<keyword evidence="3" id="KW-0687">Ribonucleoprotein</keyword>
<keyword evidence="8" id="KW-1185">Reference proteome</keyword>
<dbReference type="HOGENOM" id="CLU_078055_1_0_1"/>
<evidence type="ECO:0000256" key="3">
    <source>
        <dbReference type="ARBA" id="ARBA00023274"/>
    </source>
</evidence>
<proteinExistence type="inferred from homology"/>
<evidence type="ECO:0000256" key="6">
    <source>
        <dbReference type="SAM" id="MobiDB-lite"/>
    </source>
</evidence>
<evidence type="ECO:0000256" key="4">
    <source>
        <dbReference type="ARBA" id="ARBA00035269"/>
    </source>
</evidence>
<name>G0N4N3_CAEBE</name>
<dbReference type="SUPFAM" id="SSF143800">
    <property type="entry name" value="L28p-like"/>
    <property type="match status" value="1"/>
</dbReference>
<gene>
    <name evidence="7" type="ORF">CAEBREN_19152</name>
</gene>
<evidence type="ECO:0000256" key="1">
    <source>
        <dbReference type="ARBA" id="ARBA00008760"/>
    </source>
</evidence>
<dbReference type="InterPro" id="IPR034704">
    <property type="entry name" value="Ribosomal_bL28/bL31-like_sf"/>
</dbReference>